<keyword evidence="6" id="KW-0175">Coiled coil</keyword>
<protein>
    <recommendedName>
        <fullName evidence="2">histidine kinase</fullName>
        <ecNumber evidence="2">2.7.13.3</ecNumber>
    </recommendedName>
</protein>
<dbReference type="InterPro" id="IPR050482">
    <property type="entry name" value="Sensor_HK_TwoCompSys"/>
</dbReference>
<dbReference type="Gene3D" id="3.30.565.10">
    <property type="entry name" value="Histidine kinase-like ATPase, C-terminal domain"/>
    <property type="match status" value="1"/>
</dbReference>
<accession>A0A660LB66</accession>
<evidence type="ECO:0000256" key="6">
    <source>
        <dbReference type="SAM" id="Coils"/>
    </source>
</evidence>
<evidence type="ECO:0000313" key="9">
    <source>
        <dbReference type="Proteomes" id="UP000278962"/>
    </source>
</evidence>
<comment type="caution">
    <text evidence="8">The sequence shown here is derived from an EMBL/GenBank/DDBJ whole genome shotgun (WGS) entry which is preliminary data.</text>
</comment>
<dbReference type="GO" id="GO:0000160">
    <property type="term" value="P:phosphorelay signal transduction system"/>
    <property type="evidence" value="ECO:0007669"/>
    <property type="project" value="UniProtKB-KW"/>
</dbReference>
<sequence>MRRRRETEQQLQDHLRAELAERTAQLAEAEEQARIALELYDGVVHSLQAIARDAANAEQPAIVATADEALGELDRLRGLLRGDRDDETERGLMAVATLVDRAREGGMPVTLHIEGTPRRLPTSLDQAAFRIVREALRNVHRHAHGQPASVRVLWRDDELELHVRNAGRIVDAGGDGRGMTVMRERVAFHGGALRAGALPAGGYEVTAVLPL</sequence>
<evidence type="ECO:0000256" key="2">
    <source>
        <dbReference type="ARBA" id="ARBA00012438"/>
    </source>
</evidence>
<name>A0A660LB66_9ACTN</name>
<evidence type="ECO:0000256" key="3">
    <source>
        <dbReference type="ARBA" id="ARBA00022679"/>
    </source>
</evidence>
<evidence type="ECO:0000256" key="5">
    <source>
        <dbReference type="ARBA" id="ARBA00023012"/>
    </source>
</evidence>
<dbReference type="AlphaFoldDB" id="A0A660LB66"/>
<comment type="catalytic activity">
    <reaction evidence="1">
        <text>ATP + protein L-histidine = ADP + protein N-phospho-L-histidine.</text>
        <dbReference type="EC" id="2.7.13.3"/>
    </reaction>
</comment>
<reference evidence="8 9" key="1">
    <citation type="submission" date="2018-10" db="EMBL/GenBank/DDBJ databases">
        <title>Genomic Encyclopedia of Archaeal and Bacterial Type Strains, Phase II (KMG-II): from individual species to whole genera.</title>
        <authorList>
            <person name="Goeker M."/>
        </authorList>
    </citation>
    <scope>NUCLEOTIDE SEQUENCE [LARGE SCALE GENOMIC DNA]</scope>
    <source>
        <strain evidence="8 9">DSM 14954</strain>
    </source>
</reference>
<dbReference type="EMBL" id="RBIL01000001">
    <property type="protein sequence ID" value="RKQ92297.1"/>
    <property type="molecule type" value="Genomic_DNA"/>
</dbReference>
<feature type="domain" description="Histidine kinase/HSP90-like ATPase" evidence="7">
    <location>
        <begin position="128"/>
        <end position="211"/>
    </location>
</feature>
<dbReference type="RefSeq" id="WP_121250001.1">
    <property type="nucleotide sequence ID" value="NZ_RBIL01000001.1"/>
</dbReference>
<proteinExistence type="predicted"/>
<dbReference type="GO" id="GO:0004673">
    <property type="term" value="F:protein histidine kinase activity"/>
    <property type="evidence" value="ECO:0007669"/>
    <property type="project" value="UniProtKB-EC"/>
</dbReference>
<organism evidence="8 9">
    <name type="scientific">Solirubrobacter pauli</name>
    <dbReference type="NCBI Taxonomy" id="166793"/>
    <lineage>
        <taxon>Bacteria</taxon>
        <taxon>Bacillati</taxon>
        <taxon>Actinomycetota</taxon>
        <taxon>Thermoleophilia</taxon>
        <taxon>Solirubrobacterales</taxon>
        <taxon>Solirubrobacteraceae</taxon>
        <taxon>Solirubrobacter</taxon>
    </lineage>
</organism>
<evidence type="ECO:0000313" key="8">
    <source>
        <dbReference type="EMBL" id="RKQ92297.1"/>
    </source>
</evidence>
<gene>
    <name evidence="8" type="ORF">C8N24_2140</name>
</gene>
<dbReference type="InterPro" id="IPR036890">
    <property type="entry name" value="HATPase_C_sf"/>
</dbReference>
<dbReference type="SUPFAM" id="SSF55874">
    <property type="entry name" value="ATPase domain of HSP90 chaperone/DNA topoisomerase II/histidine kinase"/>
    <property type="match status" value="1"/>
</dbReference>
<evidence type="ECO:0000256" key="4">
    <source>
        <dbReference type="ARBA" id="ARBA00022777"/>
    </source>
</evidence>
<keyword evidence="3" id="KW-0808">Transferase</keyword>
<dbReference type="OrthoDB" id="227596at2"/>
<dbReference type="Pfam" id="PF02518">
    <property type="entry name" value="HATPase_c"/>
    <property type="match status" value="1"/>
</dbReference>
<keyword evidence="5" id="KW-0902">Two-component regulatory system</keyword>
<keyword evidence="9" id="KW-1185">Reference proteome</keyword>
<dbReference type="InterPro" id="IPR003594">
    <property type="entry name" value="HATPase_dom"/>
</dbReference>
<dbReference type="EC" id="2.7.13.3" evidence="2"/>
<feature type="coiled-coil region" evidence="6">
    <location>
        <begin position="12"/>
        <end position="39"/>
    </location>
</feature>
<evidence type="ECO:0000259" key="7">
    <source>
        <dbReference type="Pfam" id="PF02518"/>
    </source>
</evidence>
<keyword evidence="4" id="KW-0418">Kinase</keyword>
<dbReference type="PANTHER" id="PTHR24421">
    <property type="entry name" value="NITRATE/NITRITE SENSOR PROTEIN NARX-RELATED"/>
    <property type="match status" value="1"/>
</dbReference>
<dbReference type="PANTHER" id="PTHR24421:SF10">
    <property type="entry name" value="NITRATE_NITRITE SENSOR PROTEIN NARQ"/>
    <property type="match status" value="1"/>
</dbReference>
<evidence type="ECO:0000256" key="1">
    <source>
        <dbReference type="ARBA" id="ARBA00000085"/>
    </source>
</evidence>
<dbReference type="Proteomes" id="UP000278962">
    <property type="component" value="Unassembled WGS sequence"/>
</dbReference>
<dbReference type="CDD" id="cd16917">
    <property type="entry name" value="HATPase_UhpB-NarQ-NarX-like"/>
    <property type="match status" value="1"/>
</dbReference>